<keyword evidence="12" id="KW-1185">Reference proteome</keyword>
<dbReference type="KEGG" id="csl:COCSUDRAFT_33699"/>
<comment type="catalytic activity">
    <reaction evidence="5">
        <text>a 3'-end 3'-phospho-ribonucleotide-RNA + ATP = a 3'-end 2',3'-cyclophospho-ribonucleotide-RNA + AMP + diphosphate</text>
        <dbReference type="Rhea" id="RHEA:23976"/>
        <dbReference type="Rhea" id="RHEA-COMP:10463"/>
        <dbReference type="Rhea" id="RHEA-COMP:10464"/>
        <dbReference type="ChEBI" id="CHEBI:30616"/>
        <dbReference type="ChEBI" id="CHEBI:33019"/>
        <dbReference type="ChEBI" id="CHEBI:83062"/>
        <dbReference type="ChEBI" id="CHEBI:83064"/>
        <dbReference type="ChEBI" id="CHEBI:456215"/>
        <dbReference type="EC" id="6.5.1.4"/>
    </reaction>
</comment>
<dbReference type="PANTHER" id="PTHR11096">
    <property type="entry name" value="RNA 3' TERMINAL PHOSPHATE CYCLASE"/>
    <property type="match status" value="1"/>
</dbReference>
<accession>I0YT26</accession>
<evidence type="ECO:0000256" key="5">
    <source>
        <dbReference type="ARBA" id="ARBA00024481"/>
    </source>
</evidence>
<dbReference type="Gene3D" id="3.65.10.20">
    <property type="entry name" value="RNA 3'-terminal phosphate cyclase domain"/>
    <property type="match status" value="1"/>
</dbReference>
<dbReference type="InterPro" id="IPR017770">
    <property type="entry name" value="RNA3'_term_phos_cyc_type_1"/>
</dbReference>
<dbReference type="Pfam" id="PF01137">
    <property type="entry name" value="RTC"/>
    <property type="match status" value="1"/>
</dbReference>
<feature type="compositionally biased region" description="Polar residues" evidence="8">
    <location>
        <begin position="12"/>
        <end position="27"/>
    </location>
</feature>
<evidence type="ECO:0000256" key="2">
    <source>
        <dbReference type="ARBA" id="ARBA00012725"/>
    </source>
</evidence>
<dbReference type="InterPro" id="IPR020719">
    <property type="entry name" value="RNA3'_term_phos_cycl-like_CS"/>
</dbReference>
<feature type="region of interest" description="Disordered" evidence="8">
    <location>
        <begin position="1"/>
        <end position="27"/>
    </location>
</feature>
<dbReference type="eggNOG" id="KOG3980">
    <property type="taxonomic scope" value="Eukaryota"/>
</dbReference>
<dbReference type="InterPro" id="IPR013791">
    <property type="entry name" value="RNA3'-term_phos_cycl_insert"/>
</dbReference>
<comment type="caution">
    <text evidence="11">The sequence shown here is derived from an EMBL/GenBank/DDBJ whole genome shotgun (WGS) entry which is preliminary data.</text>
</comment>
<evidence type="ECO:0000313" key="12">
    <source>
        <dbReference type="Proteomes" id="UP000007264"/>
    </source>
</evidence>
<keyword evidence="4 7" id="KW-0547">Nucleotide-binding</keyword>
<keyword evidence="3" id="KW-0436">Ligase</keyword>
<dbReference type="GO" id="GO:0006396">
    <property type="term" value="P:RNA processing"/>
    <property type="evidence" value="ECO:0007669"/>
    <property type="project" value="InterPro"/>
</dbReference>
<dbReference type="Gene3D" id="3.30.360.20">
    <property type="entry name" value="RNA 3'-terminal phosphate cyclase, insert domain"/>
    <property type="match status" value="1"/>
</dbReference>
<name>I0YT26_COCSC</name>
<evidence type="ECO:0000256" key="6">
    <source>
        <dbReference type="PIRSR" id="PIRSR005378-1"/>
    </source>
</evidence>
<evidence type="ECO:0000256" key="1">
    <source>
        <dbReference type="ARBA" id="ARBA00009206"/>
    </source>
</evidence>
<dbReference type="NCBIfam" id="TIGR03399">
    <property type="entry name" value="RNA_3prim_cycl"/>
    <property type="match status" value="1"/>
</dbReference>
<dbReference type="GO" id="GO:0003963">
    <property type="term" value="F:RNA-3'-phosphate cyclase activity"/>
    <property type="evidence" value="ECO:0007669"/>
    <property type="project" value="UniProtKB-EC"/>
</dbReference>
<dbReference type="GO" id="GO:0005634">
    <property type="term" value="C:nucleus"/>
    <property type="evidence" value="ECO:0007669"/>
    <property type="project" value="TreeGrafter"/>
</dbReference>
<dbReference type="GeneID" id="17039529"/>
<feature type="binding site" evidence="7">
    <location>
        <position position="133"/>
    </location>
    <ligand>
        <name>ATP</name>
        <dbReference type="ChEBI" id="CHEBI:30616"/>
    </ligand>
</feature>
<evidence type="ECO:0000256" key="8">
    <source>
        <dbReference type="SAM" id="MobiDB-lite"/>
    </source>
</evidence>
<dbReference type="PANTHER" id="PTHR11096:SF0">
    <property type="entry name" value="RNA 3'-TERMINAL PHOSPHATE CYCLASE"/>
    <property type="match status" value="1"/>
</dbReference>
<dbReference type="InterPro" id="IPR000228">
    <property type="entry name" value="RNA3'_term_phos_cyc"/>
</dbReference>
<feature type="active site" description="Tele-AMP-histidine intermediate" evidence="6">
    <location>
        <position position="365"/>
    </location>
</feature>
<dbReference type="EC" id="6.5.1.4" evidence="2"/>
<gene>
    <name evidence="11" type="ORF">COCSUDRAFT_33699</name>
</gene>
<dbReference type="STRING" id="574566.I0YT26"/>
<dbReference type="OrthoDB" id="25029at2759"/>
<dbReference type="Proteomes" id="UP000007264">
    <property type="component" value="Unassembled WGS sequence"/>
</dbReference>
<evidence type="ECO:0000256" key="4">
    <source>
        <dbReference type="ARBA" id="ARBA00022741"/>
    </source>
</evidence>
<evidence type="ECO:0000313" key="11">
    <source>
        <dbReference type="EMBL" id="EIE21545.1"/>
    </source>
</evidence>
<dbReference type="AlphaFoldDB" id="I0YT26"/>
<dbReference type="SUPFAM" id="SSF55205">
    <property type="entry name" value="EPT/RTPC-like"/>
    <property type="match status" value="2"/>
</dbReference>
<dbReference type="Pfam" id="PF05189">
    <property type="entry name" value="RTC_insert"/>
    <property type="match status" value="1"/>
</dbReference>
<dbReference type="EMBL" id="AGSI01000012">
    <property type="protein sequence ID" value="EIE21545.1"/>
    <property type="molecule type" value="Genomic_DNA"/>
</dbReference>
<proteinExistence type="inferred from homology"/>
<dbReference type="PROSITE" id="PS01287">
    <property type="entry name" value="RTC"/>
    <property type="match status" value="1"/>
</dbReference>
<evidence type="ECO:0000256" key="7">
    <source>
        <dbReference type="PIRSR" id="PIRSR005378-2"/>
    </source>
</evidence>
<reference evidence="11 12" key="1">
    <citation type="journal article" date="2012" name="Genome Biol.">
        <title>The genome of the polar eukaryotic microalga coccomyxa subellipsoidea reveals traits of cold adaptation.</title>
        <authorList>
            <person name="Blanc G."/>
            <person name="Agarkova I."/>
            <person name="Grimwood J."/>
            <person name="Kuo A."/>
            <person name="Brueggeman A."/>
            <person name="Dunigan D."/>
            <person name="Gurnon J."/>
            <person name="Ladunga I."/>
            <person name="Lindquist E."/>
            <person name="Lucas S."/>
            <person name="Pangilinan J."/>
            <person name="Proschold T."/>
            <person name="Salamov A."/>
            <person name="Schmutz J."/>
            <person name="Weeks D."/>
            <person name="Yamada T."/>
            <person name="Claverie J.M."/>
            <person name="Grigoriev I."/>
            <person name="Van Etten J."/>
            <person name="Lomsadze A."/>
            <person name="Borodovsky M."/>
        </authorList>
    </citation>
    <scope>NUCLEOTIDE SEQUENCE [LARGE SCALE GENOMIC DNA]</scope>
    <source>
        <strain evidence="11 12">C-169</strain>
    </source>
</reference>
<dbReference type="InterPro" id="IPR023797">
    <property type="entry name" value="RNA3'_phos_cyclase_dom"/>
</dbReference>
<comment type="similarity">
    <text evidence="1">Belongs to the RNA 3'-terminal cyclase family. Type 1 subfamily.</text>
</comment>
<dbReference type="GO" id="GO:0005524">
    <property type="term" value="F:ATP binding"/>
    <property type="evidence" value="ECO:0007669"/>
    <property type="project" value="UniProtKB-KW"/>
</dbReference>
<feature type="domain" description="RNA 3'-terminal phosphate cyclase insert" evidence="10">
    <location>
        <begin position="247"/>
        <end position="330"/>
    </location>
</feature>
<feature type="domain" description="RNA 3'-terminal phosphate cyclase" evidence="9">
    <location>
        <begin position="42"/>
        <end position="383"/>
    </location>
</feature>
<dbReference type="RefSeq" id="XP_005646089.1">
    <property type="nucleotide sequence ID" value="XM_005646032.1"/>
</dbReference>
<protein>
    <recommendedName>
        <fullName evidence="2">RNA 3'-terminal-phosphate cyclase (ATP)</fullName>
        <ecNumber evidence="2">6.5.1.4</ecNumber>
    </recommendedName>
</protein>
<sequence length="412" mass="43169">MAQNKRAKNQHKGAQQQECSSSQQDTQLPAPENAILIDGSILEGGGQILRNSAALSVIMQTPISVEKIRAGRSKPGLRPQHLAGLRLLENLSGGRLSGGVESSKSIVLEPAALQCGNFEGNTGTAGSCTLLAQAALPCLLFASPTGTQDMSVVGLRGGTDASMAPPVGYMQHILLPTLRRLFDVDITERLERRGFFPKGGGHISLEVRCLPIGAKLPAFNLTSSSDVTSVKLLAFSAGKLKGSQGGKPSIVDRLASSAIDVLRQNLGLDIEISTEFTEETEQSAFGNGVGMLLIATTSEGCLLGAAAIGERCKSSEQLGKAAAQELINDIYAGGCVDCWLQDQLIIFMALADGESSMTCGEPTLHTRTAMVIAEQLTSAKFTVRRPAPRSQEPWTISCKGAGVAAGGHSSDL</sequence>
<dbReference type="InterPro" id="IPR037136">
    <property type="entry name" value="RNA3'_phos_cyclase_dom_sf"/>
</dbReference>
<organism evidence="11 12">
    <name type="scientific">Coccomyxa subellipsoidea (strain C-169)</name>
    <name type="common">Green microalga</name>
    <dbReference type="NCBI Taxonomy" id="574566"/>
    <lineage>
        <taxon>Eukaryota</taxon>
        <taxon>Viridiplantae</taxon>
        <taxon>Chlorophyta</taxon>
        <taxon>core chlorophytes</taxon>
        <taxon>Trebouxiophyceae</taxon>
        <taxon>Trebouxiophyceae incertae sedis</taxon>
        <taxon>Coccomyxaceae</taxon>
        <taxon>Coccomyxa</taxon>
        <taxon>Coccomyxa subellipsoidea</taxon>
    </lineage>
</organism>
<feature type="compositionally biased region" description="Basic residues" evidence="8">
    <location>
        <begin position="1"/>
        <end position="11"/>
    </location>
</feature>
<evidence type="ECO:0000259" key="9">
    <source>
        <dbReference type="Pfam" id="PF01137"/>
    </source>
</evidence>
<dbReference type="InterPro" id="IPR036553">
    <property type="entry name" value="RPTC_insert"/>
</dbReference>
<dbReference type="PIRSF" id="PIRSF005378">
    <property type="entry name" value="RNA3'_term_phos_cycl_euk"/>
    <property type="match status" value="1"/>
</dbReference>
<evidence type="ECO:0000259" key="10">
    <source>
        <dbReference type="Pfam" id="PF05189"/>
    </source>
</evidence>
<keyword evidence="7" id="KW-0067">ATP-binding</keyword>
<evidence type="ECO:0000256" key="3">
    <source>
        <dbReference type="ARBA" id="ARBA00022598"/>
    </source>
</evidence>
<dbReference type="InterPro" id="IPR013792">
    <property type="entry name" value="RNA3'P_cycl/enolpyr_Trfase_a/b"/>
</dbReference>
<dbReference type="SUPFAM" id="SSF52913">
    <property type="entry name" value="RNA 3'-terminal phosphate cyclase, RPTC, insert domain"/>
    <property type="match status" value="1"/>
</dbReference>